<sequence length="105" mass="12235">MGYNFKGNSFSWAVSYLFCQPQRHITVTLAAHTCHYYFLENPISYTHTLPDSFPLPNPNSCTRKFQRQRWTVQEACTNLKQQRIDGDTWSFLSNSWPVTPCAHTT</sequence>
<gene>
    <name evidence="1" type="ORF">EJD97_012983</name>
</gene>
<name>A0A6N2BHH3_SOLCI</name>
<proteinExistence type="predicted"/>
<reference evidence="1" key="1">
    <citation type="submission" date="2019-05" db="EMBL/GenBank/DDBJ databases">
        <title>The de novo reference genome and transcriptome assemblies of the wild tomato species Solanum chilense.</title>
        <authorList>
            <person name="Stam R."/>
            <person name="Nosenko T."/>
            <person name="Hoerger A.C."/>
            <person name="Stephan W."/>
            <person name="Seidel M.A."/>
            <person name="Kuhn J.M.M."/>
            <person name="Haberer G."/>
            <person name="Tellier A."/>
        </authorList>
    </citation>
    <scope>NUCLEOTIDE SEQUENCE</scope>
    <source>
        <tissue evidence="1">Mature leaves</tissue>
    </source>
</reference>
<organism evidence="1">
    <name type="scientific">Solanum chilense</name>
    <name type="common">Tomato</name>
    <name type="synonym">Lycopersicon chilense</name>
    <dbReference type="NCBI Taxonomy" id="4083"/>
    <lineage>
        <taxon>Eukaryota</taxon>
        <taxon>Viridiplantae</taxon>
        <taxon>Streptophyta</taxon>
        <taxon>Embryophyta</taxon>
        <taxon>Tracheophyta</taxon>
        <taxon>Spermatophyta</taxon>
        <taxon>Magnoliopsida</taxon>
        <taxon>eudicotyledons</taxon>
        <taxon>Gunneridae</taxon>
        <taxon>Pentapetalae</taxon>
        <taxon>asterids</taxon>
        <taxon>lamiids</taxon>
        <taxon>Solanales</taxon>
        <taxon>Solanaceae</taxon>
        <taxon>Solanoideae</taxon>
        <taxon>Solaneae</taxon>
        <taxon>Solanum</taxon>
        <taxon>Solanum subgen. Lycopersicon</taxon>
    </lineage>
</organism>
<evidence type="ECO:0000313" key="1">
    <source>
        <dbReference type="EMBL" id="TMW92481.1"/>
    </source>
</evidence>
<dbReference type="EMBL" id="RXGB01003318">
    <property type="protein sequence ID" value="TMW92481.1"/>
    <property type="molecule type" value="Genomic_DNA"/>
</dbReference>
<dbReference type="AlphaFoldDB" id="A0A6N2BHH3"/>
<protein>
    <submittedName>
        <fullName evidence="1">Uncharacterized protein</fullName>
    </submittedName>
</protein>
<accession>A0A6N2BHH3</accession>
<comment type="caution">
    <text evidence="1">The sequence shown here is derived from an EMBL/GenBank/DDBJ whole genome shotgun (WGS) entry which is preliminary data.</text>
</comment>